<proteinExistence type="inferred from homology"/>
<dbReference type="PANTHER" id="PTHR44169">
    <property type="entry name" value="NADPH-DEPENDENT 1-ACYLDIHYDROXYACETONE PHOSPHATE REDUCTASE"/>
    <property type="match status" value="1"/>
</dbReference>
<sequence>MRHYLITGAAGGMGRALSKALTESGHEVWGIVRRKTEDWTGFHPVCADLCRTDQLDSAAQQVIREAGSLDGIIHMAGVYDLDSLVEIEESAFLRDFDVNLFGVYRVNKLFLHLLKKGGRIVIVTSELAPLDPLPFTGIYAVTKAALDKYAFSLRMELQMLGIDVVVIRPGAVDTGMISDSVRKLNRFCSETELYSVNATRFKTIVGRIETKTISPEKLCRTVRTALEAKKPRLVYTINRNPLLLLMNALPQRLQLSVIRKILS</sequence>
<keyword evidence="2" id="KW-0560">Oxidoreductase</keyword>
<comment type="similarity">
    <text evidence="1">Belongs to the short-chain dehydrogenases/reductases (SDR) family.</text>
</comment>
<evidence type="ECO:0000313" key="3">
    <source>
        <dbReference type="EMBL" id="AIF26121.1"/>
    </source>
</evidence>
<dbReference type="GO" id="GO:0016491">
    <property type="term" value="F:oxidoreductase activity"/>
    <property type="evidence" value="ECO:0007669"/>
    <property type="project" value="UniProtKB-KW"/>
</dbReference>
<dbReference type="EMBL" id="KJ631395">
    <property type="protein sequence ID" value="AIF26121.1"/>
    <property type="molecule type" value="Genomic_DNA"/>
</dbReference>
<dbReference type="AlphaFoldDB" id="A0A0B4N175"/>
<organism evidence="3">
    <name type="scientific">uncultured bacterium Ad_139_A06_contig2</name>
    <dbReference type="NCBI Taxonomy" id="1489304"/>
    <lineage>
        <taxon>Bacteria</taxon>
        <taxon>environmental samples</taxon>
    </lineage>
</organism>
<accession>A0A0B4N175</accession>
<evidence type="ECO:0000256" key="1">
    <source>
        <dbReference type="ARBA" id="ARBA00006484"/>
    </source>
</evidence>
<dbReference type="Gene3D" id="3.40.50.720">
    <property type="entry name" value="NAD(P)-binding Rossmann-like Domain"/>
    <property type="match status" value="1"/>
</dbReference>
<protein>
    <submittedName>
        <fullName evidence="3">Putative short chain dehydrogenase/reductase family protein</fullName>
    </submittedName>
</protein>
<dbReference type="PRINTS" id="PR00081">
    <property type="entry name" value="GDHRDH"/>
</dbReference>
<evidence type="ECO:0000256" key="2">
    <source>
        <dbReference type="ARBA" id="ARBA00023002"/>
    </source>
</evidence>
<dbReference type="PANTHER" id="PTHR44169:SF6">
    <property type="entry name" value="NADPH-DEPENDENT 1-ACYLDIHYDROXYACETONE PHOSPHATE REDUCTASE"/>
    <property type="match status" value="1"/>
</dbReference>
<dbReference type="InterPro" id="IPR036291">
    <property type="entry name" value="NAD(P)-bd_dom_sf"/>
</dbReference>
<dbReference type="InterPro" id="IPR002347">
    <property type="entry name" value="SDR_fam"/>
</dbReference>
<name>A0A0B4N175_9BACT</name>
<dbReference type="Pfam" id="PF00106">
    <property type="entry name" value="adh_short"/>
    <property type="match status" value="1"/>
</dbReference>
<dbReference type="SUPFAM" id="SSF51735">
    <property type="entry name" value="NAD(P)-binding Rossmann-fold domains"/>
    <property type="match status" value="1"/>
</dbReference>
<reference evidence="3" key="1">
    <citation type="submission" date="2014-03" db="EMBL/GenBank/DDBJ databases">
        <title>A sequence of cellulolytic fosmid clone of goat rumen metagenome.</title>
        <authorList>
            <person name="Lee K.-T."/>
            <person name="Kim J.-Y."/>
            <person name="Kim Y.-J."/>
            <person name="Ahn J.-H."/>
            <person name="Park M.-N."/>
            <person name="Kim J.-H."/>
            <person name="Kim T.-H."/>
        </authorList>
    </citation>
    <scope>NUCLEOTIDE SEQUENCE</scope>
</reference>